<evidence type="ECO:0000259" key="4">
    <source>
        <dbReference type="Pfam" id="PF24894"/>
    </source>
</evidence>
<dbReference type="InterPro" id="IPR005835">
    <property type="entry name" value="NTP_transferase_dom"/>
</dbReference>
<dbReference type="SUPFAM" id="SSF53448">
    <property type="entry name" value="Nucleotide-diphospho-sugar transferases"/>
    <property type="match status" value="1"/>
</dbReference>
<dbReference type="KEGG" id="mpec:B9O19_01045"/>
<dbReference type="GO" id="GO:0008878">
    <property type="term" value="F:glucose-1-phosphate adenylyltransferase activity"/>
    <property type="evidence" value="ECO:0007669"/>
    <property type="project" value="InterPro"/>
</dbReference>
<comment type="similarity">
    <text evidence="1">Belongs to the bacterial/plant glucose-1-phosphate adenylyltransferase family.</text>
</comment>
<dbReference type="PANTHER" id="PTHR43523">
    <property type="entry name" value="GLUCOSE-1-PHOSPHATE ADENYLYLTRANSFERASE-RELATED"/>
    <property type="match status" value="1"/>
</dbReference>
<protein>
    <submittedName>
        <fullName evidence="5">Glucose-1-phosphate adenylyltransferase</fullName>
    </submittedName>
</protein>
<evidence type="ECO:0000256" key="2">
    <source>
        <dbReference type="ARBA" id="ARBA00023056"/>
    </source>
</evidence>
<gene>
    <name evidence="5" type="ORF">B9O19_01045</name>
</gene>
<reference evidence="5 6" key="1">
    <citation type="submission" date="2017-04" db="EMBL/GenBank/DDBJ databases">
        <title>Monoglobus pectinilyticus 14 draft genome.</title>
        <authorList>
            <person name="Kim C."/>
            <person name="Rosendale D.I."/>
            <person name="Kelly W.J."/>
            <person name="Tannock G.W."/>
            <person name="Patchett M.L."/>
            <person name="Jordens J.Z."/>
        </authorList>
    </citation>
    <scope>NUCLEOTIDE SEQUENCE [LARGE SCALE GENOMIC DNA]</scope>
    <source>
        <strain evidence="5 6">14</strain>
    </source>
</reference>
<dbReference type="InterPro" id="IPR011831">
    <property type="entry name" value="ADP-Glc_PPase"/>
</dbReference>
<dbReference type="AlphaFoldDB" id="A0A2K9P1S2"/>
<name>A0A2K9P1S2_9FIRM</name>
<dbReference type="InterPro" id="IPR056818">
    <property type="entry name" value="GlmU/GlgC-like_hexapep"/>
</dbReference>
<dbReference type="Proteomes" id="UP000235589">
    <property type="component" value="Chromosome"/>
</dbReference>
<dbReference type="Gene3D" id="3.90.550.10">
    <property type="entry name" value="Spore Coat Polysaccharide Biosynthesis Protein SpsA, Chain A"/>
    <property type="match status" value="1"/>
</dbReference>
<dbReference type="PANTHER" id="PTHR43523:SF6">
    <property type="entry name" value="GLYCOGEN BIOSYNTHESIS PROTEIN GLGD"/>
    <property type="match status" value="1"/>
</dbReference>
<evidence type="ECO:0000256" key="1">
    <source>
        <dbReference type="ARBA" id="ARBA00010443"/>
    </source>
</evidence>
<dbReference type="InterPro" id="IPR011004">
    <property type="entry name" value="Trimer_LpxA-like_sf"/>
</dbReference>
<dbReference type="Pfam" id="PF00483">
    <property type="entry name" value="NTP_transferase"/>
    <property type="match status" value="1"/>
</dbReference>
<evidence type="ECO:0000313" key="6">
    <source>
        <dbReference type="Proteomes" id="UP000235589"/>
    </source>
</evidence>
<sequence>MKNDMLGVIFSENPEASMGELTSLRALAAVPVGGRYRIIDFILSNMVNSGIIKVGITTPVNYQSLTDHLGTGKAWDMDRKDDGLYILPPKDTGESGIETHGGVDILHGISSFLAKSNQEYILVSDCNTICNIDFDMVLEEHLKNEADFTLVYTKAKHLSAKDVKKHILLDINDEKIVTDMHVYPSKQKTDCSYMHMFITRRELLMDMVEYAVTHGRHTISKDILLTAVSKGLKVSTYEFSGYKKKIDSIQSYYCFNLDLLKKDIRDELFGLNTNNPIFTKIKDTVPTKYSKSAEITNSFIADGCKIEGTVKNSILFRGVHVAKGATVENCILMQNSEIMENCLLENVIFDKGVILRSGKKLVGQDTYPMVIGKEIIV</sequence>
<evidence type="ECO:0000313" key="5">
    <source>
        <dbReference type="EMBL" id="AUO19213.1"/>
    </source>
</evidence>
<feature type="domain" description="Glucose-1-phosphate adenylyltransferase/Bifunctional protein GlmU-like C-terminal hexapeptide" evidence="4">
    <location>
        <begin position="288"/>
        <end position="365"/>
    </location>
</feature>
<dbReference type="Gene3D" id="2.160.10.10">
    <property type="entry name" value="Hexapeptide repeat proteins"/>
    <property type="match status" value="1"/>
</dbReference>
<dbReference type="SUPFAM" id="SSF51161">
    <property type="entry name" value="Trimeric LpxA-like enzymes"/>
    <property type="match status" value="1"/>
</dbReference>
<dbReference type="OrthoDB" id="9801810at2"/>
<evidence type="ECO:0000259" key="3">
    <source>
        <dbReference type="Pfam" id="PF00483"/>
    </source>
</evidence>
<dbReference type="Pfam" id="PF24894">
    <property type="entry name" value="Hexapep_GlmU"/>
    <property type="match status" value="1"/>
</dbReference>
<dbReference type="NCBIfam" id="TIGR02092">
    <property type="entry name" value="glgD"/>
    <property type="match status" value="1"/>
</dbReference>
<feature type="domain" description="Nucleotidyl transferase" evidence="3">
    <location>
        <begin position="21"/>
        <end position="257"/>
    </location>
</feature>
<organism evidence="5 6">
    <name type="scientific">Monoglobus pectinilyticus</name>
    <dbReference type="NCBI Taxonomy" id="1981510"/>
    <lineage>
        <taxon>Bacteria</taxon>
        <taxon>Bacillati</taxon>
        <taxon>Bacillota</taxon>
        <taxon>Clostridia</taxon>
        <taxon>Monoglobales</taxon>
        <taxon>Monoglobaceae</taxon>
        <taxon>Monoglobus</taxon>
    </lineage>
</organism>
<dbReference type="InterPro" id="IPR029044">
    <property type="entry name" value="Nucleotide-diphossugar_trans"/>
</dbReference>
<dbReference type="CDD" id="cd04651">
    <property type="entry name" value="LbH_G1P_AT_C"/>
    <property type="match status" value="1"/>
</dbReference>
<keyword evidence="2" id="KW-0320">Glycogen biosynthesis</keyword>
<dbReference type="RefSeq" id="WP_102365433.1">
    <property type="nucleotide sequence ID" value="NZ_CP020991.1"/>
</dbReference>
<dbReference type="InterPro" id="IPR011832">
    <property type="entry name" value="GlgDAde_trans"/>
</dbReference>
<dbReference type="CDD" id="cd02508">
    <property type="entry name" value="ADP_Glucose_PP"/>
    <property type="match status" value="1"/>
</dbReference>
<keyword evidence="6" id="KW-1185">Reference proteome</keyword>
<keyword evidence="5" id="KW-0548">Nucleotidyltransferase</keyword>
<dbReference type="GeneID" id="98062456"/>
<dbReference type="GO" id="GO:0005978">
    <property type="term" value="P:glycogen biosynthetic process"/>
    <property type="evidence" value="ECO:0007669"/>
    <property type="project" value="UniProtKB-KW"/>
</dbReference>
<proteinExistence type="inferred from homology"/>
<accession>A0A2K9P1S2</accession>
<keyword evidence="5" id="KW-0808">Transferase</keyword>
<dbReference type="EMBL" id="CP020991">
    <property type="protein sequence ID" value="AUO19213.1"/>
    <property type="molecule type" value="Genomic_DNA"/>
</dbReference>